<dbReference type="AlphaFoldDB" id="A0A6A9QHZ3"/>
<keyword evidence="1" id="KW-1133">Transmembrane helix</keyword>
<organism evidence="2 3">
    <name type="scientific">Acidianus infernus</name>
    <dbReference type="NCBI Taxonomy" id="12915"/>
    <lineage>
        <taxon>Archaea</taxon>
        <taxon>Thermoproteota</taxon>
        <taxon>Thermoprotei</taxon>
        <taxon>Sulfolobales</taxon>
        <taxon>Sulfolobaceae</taxon>
        <taxon>Acidianus</taxon>
    </lineage>
</organism>
<reference evidence="2 3" key="1">
    <citation type="submission" date="2019-10" db="EMBL/GenBank/DDBJ databases">
        <title>Genome Sequences from Six Type Strain Members of the Archaeal Family Sulfolobaceae: Acidianus ambivalens, Acidianus infernus, Metallosphaera prunae, Stygiolobus azoricus, Sulfolobus metallicus, and Sulfurisphaera ohwakuensis.</title>
        <authorList>
            <person name="Counts J.A."/>
            <person name="Kelly R.M."/>
        </authorList>
    </citation>
    <scope>NUCLEOTIDE SEQUENCE [LARGE SCALE GENOMIC DNA]</scope>
    <source>
        <strain evidence="2 3">DSM 3191</strain>
    </source>
</reference>
<feature type="transmembrane region" description="Helical" evidence="1">
    <location>
        <begin position="323"/>
        <end position="344"/>
    </location>
</feature>
<sequence length="349" mass="38747">MQIENITQYPSSGERIVITEVSPSLSFTVNSPINVKITTVTQYFVNLKSPIPVYALINGSNETLSSGWYNANTNIVVENITYYPQQGVRYVITSIKPESFAVNNEVTVLITATKQYYVNLVSPIKVYALVNGENVTFTSGWYNEDTKIKIENITQYPAPMERIIIISINPQSTFVVKSPINVTINVVLQYFVKVISPIPVKACVNGTLENLNSSWFNKGTTIVINNYTYYVSNEEREVIVKISPSPSVTLSSPVTFNITTQKQYLVTINGVSKWYNAGSVITLSANVPFYEVGEFKGTYNVSPNAVIVVNGPINETLVETLNYPVVILLFTAVVLAIALAVFLVKYKLK</sequence>
<dbReference type="RefSeq" id="WP_155864319.1">
    <property type="nucleotide sequence ID" value="NZ_WFIY01000004.1"/>
</dbReference>
<dbReference type="EMBL" id="WFIY01000004">
    <property type="protein sequence ID" value="MUM65935.1"/>
    <property type="molecule type" value="Genomic_DNA"/>
</dbReference>
<evidence type="ECO:0000313" key="2">
    <source>
        <dbReference type="EMBL" id="MUM65935.1"/>
    </source>
</evidence>
<evidence type="ECO:0000256" key="1">
    <source>
        <dbReference type="SAM" id="Phobius"/>
    </source>
</evidence>
<evidence type="ECO:0008006" key="4">
    <source>
        <dbReference type="Google" id="ProtNLM"/>
    </source>
</evidence>
<name>A0A6A9QHZ3_ACIIN</name>
<keyword evidence="1" id="KW-0812">Transmembrane</keyword>
<evidence type="ECO:0000313" key="3">
    <source>
        <dbReference type="Proteomes" id="UP000440125"/>
    </source>
</evidence>
<dbReference type="OrthoDB" id="36243at2157"/>
<keyword evidence="3" id="KW-1185">Reference proteome</keyword>
<comment type="caution">
    <text evidence="2">The sequence shown here is derived from an EMBL/GenBank/DDBJ whole genome shotgun (WGS) entry which is preliminary data.</text>
</comment>
<gene>
    <name evidence="2" type="ORF">D1867_11970</name>
</gene>
<protein>
    <recommendedName>
        <fullName evidence="4">Thermopsin</fullName>
    </recommendedName>
</protein>
<proteinExistence type="predicted"/>
<accession>A0A6A9QHZ3</accession>
<dbReference type="Proteomes" id="UP000440125">
    <property type="component" value="Unassembled WGS sequence"/>
</dbReference>
<keyword evidence="1" id="KW-0472">Membrane</keyword>